<dbReference type="Gene3D" id="3.40.640.10">
    <property type="entry name" value="Type I PLP-dependent aspartate aminotransferase-like (Major domain)"/>
    <property type="match status" value="1"/>
</dbReference>
<dbReference type="InterPro" id="IPR015424">
    <property type="entry name" value="PyrdxlP-dep_Trfase"/>
</dbReference>
<dbReference type="SUPFAM" id="SSF53383">
    <property type="entry name" value="PLP-dependent transferases"/>
    <property type="match status" value="1"/>
</dbReference>
<keyword evidence="3" id="KW-0808">Transferase</keyword>
<accession>A0ABV3T7S8</accession>
<evidence type="ECO:0000256" key="5">
    <source>
        <dbReference type="ARBA" id="ARBA00022898"/>
    </source>
</evidence>
<dbReference type="EMBL" id="JBAKFF010000001">
    <property type="protein sequence ID" value="MEX0430845.1"/>
    <property type="molecule type" value="Genomic_DNA"/>
</dbReference>
<evidence type="ECO:0000313" key="11">
    <source>
        <dbReference type="Proteomes" id="UP001556637"/>
    </source>
</evidence>
<evidence type="ECO:0000256" key="4">
    <source>
        <dbReference type="ARBA" id="ARBA00022723"/>
    </source>
</evidence>
<dbReference type="PANTHER" id="PTHR11601:SF34">
    <property type="entry name" value="CYSTEINE DESULFURASE"/>
    <property type="match status" value="1"/>
</dbReference>
<dbReference type="Pfam" id="PF00266">
    <property type="entry name" value="Aminotran_5"/>
    <property type="match status" value="1"/>
</dbReference>
<evidence type="ECO:0000256" key="2">
    <source>
        <dbReference type="ARBA" id="ARBA00006490"/>
    </source>
</evidence>
<gene>
    <name evidence="10" type="ORF">V6X30_05435</name>
</gene>
<dbReference type="InterPro" id="IPR016454">
    <property type="entry name" value="Cysteine_dSase"/>
</dbReference>
<dbReference type="InterPro" id="IPR000192">
    <property type="entry name" value="Aminotrans_V_dom"/>
</dbReference>
<proteinExistence type="inferred from homology"/>
<comment type="catalytic activity">
    <reaction evidence="8">
        <text>(sulfur carrier)-H + L-cysteine = (sulfur carrier)-SH + L-alanine</text>
        <dbReference type="Rhea" id="RHEA:43892"/>
        <dbReference type="Rhea" id="RHEA-COMP:14737"/>
        <dbReference type="Rhea" id="RHEA-COMP:14739"/>
        <dbReference type="ChEBI" id="CHEBI:29917"/>
        <dbReference type="ChEBI" id="CHEBI:35235"/>
        <dbReference type="ChEBI" id="CHEBI:57972"/>
        <dbReference type="ChEBI" id="CHEBI:64428"/>
        <dbReference type="EC" id="2.8.1.7"/>
    </reaction>
</comment>
<comment type="caution">
    <text evidence="10">The sequence shown here is derived from an EMBL/GenBank/DDBJ whole genome shotgun (WGS) entry which is preliminary data.</text>
</comment>
<evidence type="ECO:0000256" key="6">
    <source>
        <dbReference type="ARBA" id="ARBA00023004"/>
    </source>
</evidence>
<evidence type="ECO:0000313" key="10">
    <source>
        <dbReference type="EMBL" id="MEX0430845.1"/>
    </source>
</evidence>
<evidence type="ECO:0000256" key="1">
    <source>
        <dbReference type="ARBA" id="ARBA00001933"/>
    </source>
</evidence>
<dbReference type="InterPro" id="IPR015422">
    <property type="entry name" value="PyrdxlP-dep_Trfase_small"/>
</dbReference>
<dbReference type="Gene3D" id="3.90.1150.10">
    <property type="entry name" value="Aspartate Aminotransferase, domain 1"/>
    <property type="match status" value="1"/>
</dbReference>
<keyword evidence="5" id="KW-0663">Pyridoxal phosphate</keyword>
<dbReference type="RefSeq" id="WP_367983625.1">
    <property type="nucleotide sequence ID" value="NZ_JBAKFF010000001.1"/>
</dbReference>
<feature type="domain" description="Aminotransferase class V" evidence="9">
    <location>
        <begin position="4"/>
        <end position="363"/>
    </location>
</feature>
<evidence type="ECO:0000259" key="9">
    <source>
        <dbReference type="Pfam" id="PF00266"/>
    </source>
</evidence>
<reference evidence="10 11" key="1">
    <citation type="submission" date="2024-02" db="EMBL/GenBank/DDBJ databases">
        <title>New especies of Spiribacter isolated from saline water.</title>
        <authorList>
            <person name="Leon M.J."/>
            <person name="De La Haba R."/>
            <person name="Sanchez-Porro C."/>
            <person name="Ventosa A."/>
        </authorList>
    </citation>
    <scope>NUCLEOTIDE SEQUENCE [LARGE SCALE GENOMIC DNA]</scope>
    <source>
        <strain evidence="11">ag22IC4-189</strain>
    </source>
</reference>
<keyword evidence="11" id="KW-1185">Reference proteome</keyword>
<sequence length="403" mass="42712">MTPYLDYAATTPVDPRVSRFMARFEGPDGFFANPGSDHPAGHAAASAVDEAAHQVLGLLNDPGFRVIWTSGATEADNLAIGGLARALDRRDSRRRRVLVVATEHSAVLAAARATMSAGMQVETLPVSGDGLLEVSTLEQALDDNVALVSIAPVNNETGVIQDIETLAPAIRAVGARLHLDAAQAVGHLPDDRPYRHADLISLSAHKFYGPKGIGALCYRPELRLEPLLHGGGQQGGIRSGTLPVPLIAGMGEALQIRDDHDERTRQRGLHQRLSQHLEGLGDVVINGRRDGSAHVLNASFAGVQGEALRAALADLSVGFGSACSSRGGPSHVLRAMGRPDALAHASVRFSLGRFTTERDIDAVAGRVADRVRRLRAISPVWRELQAGKSIEDVYGVTTPPGMA</sequence>
<keyword evidence="7" id="KW-0411">Iron-sulfur</keyword>
<name>A0ABV3T7S8_9GAMM</name>
<keyword evidence="6" id="KW-0408">Iron</keyword>
<organism evidence="10 11">
    <name type="scientific">Spiribacter insolitus</name>
    <dbReference type="NCBI Taxonomy" id="3122417"/>
    <lineage>
        <taxon>Bacteria</taxon>
        <taxon>Pseudomonadati</taxon>
        <taxon>Pseudomonadota</taxon>
        <taxon>Gammaproteobacteria</taxon>
        <taxon>Chromatiales</taxon>
        <taxon>Ectothiorhodospiraceae</taxon>
        <taxon>Spiribacter</taxon>
    </lineage>
</organism>
<evidence type="ECO:0000256" key="7">
    <source>
        <dbReference type="ARBA" id="ARBA00023014"/>
    </source>
</evidence>
<dbReference type="Proteomes" id="UP001556637">
    <property type="component" value="Unassembled WGS sequence"/>
</dbReference>
<comment type="cofactor">
    <cofactor evidence="1">
        <name>pyridoxal 5'-phosphate</name>
        <dbReference type="ChEBI" id="CHEBI:597326"/>
    </cofactor>
</comment>
<dbReference type="InterPro" id="IPR015421">
    <property type="entry name" value="PyrdxlP-dep_Trfase_major"/>
</dbReference>
<dbReference type="PANTHER" id="PTHR11601">
    <property type="entry name" value="CYSTEINE DESULFURYLASE FAMILY MEMBER"/>
    <property type="match status" value="1"/>
</dbReference>
<dbReference type="PIRSF" id="PIRSF005572">
    <property type="entry name" value="NifS"/>
    <property type="match status" value="1"/>
</dbReference>
<evidence type="ECO:0000256" key="8">
    <source>
        <dbReference type="ARBA" id="ARBA00050776"/>
    </source>
</evidence>
<keyword evidence="4" id="KW-0479">Metal-binding</keyword>
<protein>
    <submittedName>
        <fullName evidence="10">Cysteine desulfurase family protein</fullName>
    </submittedName>
</protein>
<evidence type="ECO:0000256" key="3">
    <source>
        <dbReference type="ARBA" id="ARBA00022679"/>
    </source>
</evidence>
<comment type="similarity">
    <text evidence="2">Belongs to the class-V pyridoxal-phosphate-dependent aminotransferase family. NifS/IscS subfamily.</text>
</comment>